<reference evidence="5 6" key="1">
    <citation type="submission" date="2020-04" db="EMBL/GenBank/DDBJ databases">
        <authorList>
            <person name="Basu S."/>
            <person name="Maruthanayagam V."/>
            <person name="Chakraborty S."/>
            <person name="Pramanik A."/>
            <person name="Mukherjee J."/>
            <person name="Brink B."/>
        </authorList>
    </citation>
    <scope>NUCLEOTIDE SEQUENCE [LARGE SCALE GENOMIC DNA]</scope>
    <source>
        <strain evidence="5 6">AP17</strain>
    </source>
</reference>
<comment type="similarity">
    <text evidence="1 2">Belongs to the peptidase M16 family.</text>
</comment>
<dbReference type="InterPro" id="IPR007863">
    <property type="entry name" value="Peptidase_M16_C"/>
</dbReference>
<feature type="domain" description="Peptidase M16 N-terminal" evidence="3">
    <location>
        <begin position="23"/>
        <end position="168"/>
    </location>
</feature>
<dbReference type="InterPro" id="IPR001431">
    <property type="entry name" value="Pept_M16_Zn_BS"/>
</dbReference>
<dbReference type="Pfam" id="PF05193">
    <property type="entry name" value="Peptidase_M16_C"/>
    <property type="match status" value="1"/>
</dbReference>
<dbReference type="PANTHER" id="PTHR11851:SF49">
    <property type="entry name" value="MITOCHONDRIAL-PROCESSING PEPTIDASE SUBUNIT ALPHA"/>
    <property type="match status" value="1"/>
</dbReference>
<sequence length="425" mass="48576">MSSLLAESDFPGKVVKLDNGLTVVHQQIDATPVVVVDVWVQAGAVREPDTWSGMAHFLEHMIFKGTDRLPPGAFDREIENRGGMTNAATSHDYAHFFITTADRYIEDSLPLLADLLLHAGIPHDEFDREREVVLEEIRQSWDDPDFLAFQALMETLYVKHPYGRSVLGGIENLMERSPEQMRRFHRCYYQPENMVVAIVGNIERQRAIELVSQSFSDFPAAEPCWAVEVEAEPPLTEVRRRELYLPRLETGRLVMAWTGPGVEQLHDAYGLDLLSVLLAQGRTSRLVRELREERELVHAISSDFSLQRDSSLFTIGAWLEPQYMDRVEAAIGDRLCQLQQQPVSEIELNRAKRLLCNDYAFSTETPNQLAGLYGYYETIARAQWAVRYPEQIQSFDPYNLQRVASQYLSPKYYAVTTVKPFESTV</sequence>
<dbReference type="PANTHER" id="PTHR11851">
    <property type="entry name" value="METALLOPROTEASE"/>
    <property type="match status" value="1"/>
</dbReference>
<accession>A0A6H1U243</accession>
<dbReference type="PROSITE" id="PS00143">
    <property type="entry name" value="INSULINASE"/>
    <property type="match status" value="1"/>
</dbReference>
<dbReference type="InterPro" id="IPR050361">
    <property type="entry name" value="MPP/UQCRC_Complex"/>
</dbReference>
<keyword evidence="6" id="KW-1185">Reference proteome</keyword>
<evidence type="ECO:0000256" key="2">
    <source>
        <dbReference type="RuleBase" id="RU004447"/>
    </source>
</evidence>
<dbReference type="KEGG" id="oxy:HCG48_14780"/>
<name>A0A6H1U243_9CYAN</name>
<proteinExistence type="inferred from homology"/>
<dbReference type="Gene3D" id="3.30.830.10">
    <property type="entry name" value="Metalloenzyme, LuxS/M16 peptidase-like"/>
    <property type="match status" value="2"/>
</dbReference>
<evidence type="ECO:0000313" key="5">
    <source>
        <dbReference type="EMBL" id="QIZ71689.1"/>
    </source>
</evidence>
<protein>
    <submittedName>
        <fullName evidence="5">Insulinase family protein</fullName>
    </submittedName>
</protein>
<evidence type="ECO:0000256" key="1">
    <source>
        <dbReference type="ARBA" id="ARBA00007261"/>
    </source>
</evidence>
<dbReference type="Pfam" id="PF00675">
    <property type="entry name" value="Peptidase_M16"/>
    <property type="match status" value="1"/>
</dbReference>
<dbReference type="Proteomes" id="UP000500857">
    <property type="component" value="Chromosome"/>
</dbReference>
<gene>
    <name evidence="5" type="ORF">HCG48_14780</name>
</gene>
<feature type="domain" description="Peptidase M16 C-terminal" evidence="4">
    <location>
        <begin position="178"/>
        <end position="355"/>
    </location>
</feature>
<dbReference type="RefSeq" id="WP_168569841.1">
    <property type="nucleotide sequence ID" value="NZ_CP051167.1"/>
</dbReference>
<evidence type="ECO:0000259" key="4">
    <source>
        <dbReference type="Pfam" id="PF05193"/>
    </source>
</evidence>
<dbReference type="GO" id="GO:0006508">
    <property type="term" value="P:proteolysis"/>
    <property type="evidence" value="ECO:0007669"/>
    <property type="project" value="InterPro"/>
</dbReference>
<evidence type="ECO:0000259" key="3">
    <source>
        <dbReference type="Pfam" id="PF00675"/>
    </source>
</evidence>
<dbReference type="GO" id="GO:0046872">
    <property type="term" value="F:metal ion binding"/>
    <property type="evidence" value="ECO:0007669"/>
    <property type="project" value="InterPro"/>
</dbReference>
<dbReference type="InterPro" id="IPR011249">
    <property type="entry name" value="Metalloenz_LuxS/M16"/>
</dbReference>
<organism evidence="5 6">
    <name type="scientific">Oxynema aestuarii AP17</name>
    <dbReference type="NCBI Taxonomy" id="2064643"/>
    <lineage>
        <taxon>Bacteria</taxon>
        <taxon>Bacillati</taxon>
        <taxon>Cyanobacteriota</taxon>
        <taxon>Cyanophyceae</taxon>
        <taxon>Oscillatoriophycideae</taxon>
        <taxon>Oscillatoriales</taxon>
        <taxon>Oscillatoriaceae</taxon>
        <taxon>Oxynema</taxon>
        <taxon>Oxynema aestuarii</taxon>
    </lineage>
</organism>
<dbReference type="AlphaFoldDB" id="A0A6H1U243"/>
<dbReference type="InterPro" id="IPR011765">
    <property type="entry name" value="Pept_M16_N"/>
</dbReference>
<dbReference type="SUPFAM" id="SSF63411">
    <property type="entry name" value="LuxS/MPP-like metallohydrolase"/>
    <property type="match status" value="2"/>
</dbReference>
<evidence type="ECO:0000313" key="6">
    <source>
        <dbReference type="Proteomes" id="UP000500857"/>
    </source>
</evidence>
<dbReference type="GO" id="GO:0004222">
    <property type="term" value="F:metalloendopeptidase activity"/>
    <property type="evidence" value="ECO:0007669"/>
    <property type="project" value="InterPro"/>
</dbReference>
<dbReference type="EMBL" id="CP051167">
    <property type="protein sequence ID" value="QIZ71689.1"/>
    <property type="molecule type" value="Genomic_DNA"/>
</dbReference>